<dbReference type="InterPro" id="IPR011009">
    <property type="entry name" value="Kinase-like_dom_sf"/>
</dbReference>
<keyword evidence="3" id="KW-1185">Reference proteome</keyword>
<dbReference type="Gene3D" id="3.90.1200.10">
    <property type="match status" value="1"/>
</dbReference>
<comment type="caution">
    <text evidence="2">The sequence shown here is derived from an EMBL/GenBank/DDBJ whole genome shotgun (WGS) entry which is preliminary data.</text>
</comment>
<dbReference type="SUPFAM" id="SSF56112">
    <property type="entry name" value="Protein kinase-like (PK-like)"/>
    <property type="match status" value="1"/>
</dbReference>
<reference evidence="2 3" key="1">
    <citation type="submission" date="2023-07" db="EMBL/GenBank/DDBJ databases">
        <title>Genomic Encyclopedia of Type Strains, Phase IV (KMG-IV): sequencing the most valuable type-strain genomes for metagenomic binning, comparative biology and taxonomic classification.</title>
        <authorList>
            <person name="Goeker M."/>
        </authorList>
    </citation>
    <scope>NUCLEOTIDE SEQUENCE [LARGE SCALE GENOMIC DNA]</scope>
    <source>
        <strain evidence="2 3">DSM 23494</strain>
    </source>
</reference>
<organism evidence="2 3">
    <name type="scientific">Cytobacillus purgationiresistens</name>
    <dbReference type="NCBI Taxonomy" id="863449"/>
    <lineage>
        <taxon>Bacteria</taxon>
        <taxon>Bacillati</taxon>
        <taxon>Bacillota</taxon>
        <taxon>Bacilli</taxon>
        <taxon>Bacillales</taxon>
        <taxon>Bacillaceae</taxon>
        <taxon>Cytobacillus</taxon>
    </lineage>
</organism>
<dbReference type="Proteomes" id="UP001238088">
    <property type="component" value="Unassembled WGS sequence"/>
</dbReference>
<accession>A0ABU0AGH1</accession>
<dbReference type="EMBL" id="JAUSUB010000006">
    <property type="protein sequence ID" value="MDQ0269887.1"/>
    <property type="molecule type" value="Genomic_DNA"/>
</dbReference>
<proteinExistence type="predicted"/>
<dbReference type="RefSeq" id="WP_307473827.1">
    <property type="nucleotide sequence ID" value="NZ_JAUSUB010000006.1"/>
</dbReference>
<dbReference type="InterPro" id="IPR002575">
    <property type="entry name" value="Aminoglycoside_PTrfase"/>
</dbReference>
<evidence type="ECO:0000313" key="2">
    <source>
        <dbReference type="EMBL" id="MDQ0269887.1"/>
    </source>
</evidence>
<feature type="domain" description="Aminoglycoside phosphotransferase" evidence="1">
    <location>
        <begin position="40"/>
        <end position="247"/>
    </location>
</feature>
<evidence type="ECO:0000313" key="3">
    <source>
        <dbReference type="Proteomes" id="UP001238088"/>
    </source>
</evidence>
<gene>
    <name evidence="2" type="ORF">J2S17_001759</name>
</gene>
<dbReference type="Pfam" id="PF01636">
    <property type="entry name" value="APH"/>
    <property type="match status" value="1"/>
</dbReference>
<sequence>MKKAVTSRAEKGGDGLYQNRLLSYLDKQCPFKIIQIQPIRNQVYIVESENDEFILKGFSSYHRYKLQEAYTASLKNEGFSKTYSFLDDVKDPPLSFDQFFFGCMEYIPPSDEAFSYEEEKNRKEGLALLDDYHLVSAQLVQRYRTLLPQYKQLEKWQERTAQFIHHLPLIKYFVQKEMINEFLHWADWSIKGMNNETKFFQQGKQVILHGDVAHHNFLRAKDNHLYLLDFDLISVGAIQVDYLQYANRILPSIHWSFDELAQLAQLKPFLKEKGFLYALAFPTDIFREWNRAVRERLYGNPVKMRHILDLTVNHFQERQQFILKLKQEAES</sequence>
<protein>
    <submittedName>
        <fullName evidence="2">Thiamine kinase-like enzyme</fullName>
    </submittedName>
</protein>
<name>A0ABU0AGH1_9BACI</name>
<evidence type="ECO:0000259" key="1">
    <source>
        <dbReference type="Pfam" id="PF01636"/>
    </source>
</evidence>